<dbReference type="OrthoDB" id="2326446at2759"/>
<dbReference type="AlphaFoldDB" id="B8M7U4"/>
<dbReference type="RefSeq" id="XP_002480257.1">
    <property type="nucleotide sequence ID" value="XM_002480212.1"/>
</dbReference>
<protein>
    <recommendedName>
        <fullName evidence="3">N-acetyltransferase domain-containing protein</fullName>
    </recommendedName>
</protein>
<sequence>MKVSADISALLTTDNDPVQHAEFKRQREICGWDYLDEDLQAFKEKQKKKLKSLFWIMIQLKAQAIGKKENSDSLPESNTLIQDATRGDTAGSSPSAGLFTVRAGHISLDSYADPPDPELALEDRSILTVQTFFILPEYRTGGVGRAAMDLVEVLATKEPYGGPRCHTLTLTTASKKYLEIDEPEWKGIWKKFGMDIPKFSAQIWYEKLGYVYWKEEPRYRSPTLDGSTLVVIASFMRKKLQ</sequence>
<gene>
    <name evidence="1" type="ORF">TSTA_030860</name>
</gene>
<organism evidence="1 2">
    <name type="scientific">Talaromyces stipitatus (strain ATCC 10500 / CBS 375.48 / QM 6759 / NRRL 1006)</name>
    <name type="common">Penicillium stipitatum</name>
    <dbReference type="NCBI Taxonomy" id="441959"/>
    <lineage>
        <taxon>Eukaryota</taxon>
        <taxon>Fungi</taxon>
        <taxon>Dikarya</taxon>
        <taxon>Ascomycota</taxon>
        <taxon>Pezizomycotina</taxon>
        <taxon>Eurotiomycetes</taxon>
        <taxon>Eurotiomycetidae</taxon>
        <taxon>Eurotiales</taxon>
        <taxon>Trichocomaceae</taxon>
        <taxon>Talaromyces</taxon>
        <taxon>Talaromyces sect. Talaromyces</taxon>
    </lineage>
</organism>
<dbReference type="Proteomes" id="UP000001745">
    <property type="component" value="Unassembled WGS sequence"/>
</dbReference>
<dbReference type="PhylomeDB" id="B8M7U4"/>
<evidence type="ECO:0000313" key="1">
    <source>
        <dbReference type="EMBL" id="EED19823.1"/>
    </source>
</evidence>
<dbReference type="Gene3D" id="3.40.630.30">
    <property type="match status" value="1"/>
</dbReference>
<dbReference type="VEuPathDB" id="FungiDB:TSTA_030860"/>
<dbReference type="EMBL" id="EQ962654">
    <property type="protein sequence ID" value="EED19823.1"/>
    <property type="molecule type" value="Genomic_DNA"/>
</dbReference>
<dbReference type="InterPro" id="IPR016181">
    <property type="entry name" value="Acyl_CoA_acyltransferase"/>
</dbReference>
<dbReference type="InParanoid" id="B8M7U4"/>
<proteinExistence type="predicted"/>
<keyword evidence="2" id="KW-1185">Reference proteome</keyword>
<evidence type="ECO:0000313" key="2">
    <source>
        <dbReference type="Proteomes" id="UP000001745"/>
    </source>
</evidence>
<name>B8M7U4_TALSN</name>
<dbReference type="SUPFAM" id="SSF55729">
    <property type="entry name" value="Acyl-CoA N-acyltransferases (Nat)"/>
    <property type="match status" value="1"/>
</dbReference>
<evidence type="ECO:0008006" key="3">
    <source>
        <dbReference type="Google" id="ProtNLM"/>
    </source>
</evidence>
<dbReference type="eggNOG" id="ENOG502SQ0K">
    <property type="taxonomic scope" value="Eukaryota"/>
</dbReference>
<dbReference type="STRING" id="441959.B8M7U4"/>
<accession>B8M7U4</accession>
<reference evidence="2" key="1">
    <citation type="journal article" date="2015" name="Genome Announc.">
        <title>Genome sequence of the AIDS-associated pathogen Penicillium marneffei (ATCC18224) and its near taxonomic relative Talaromyces stipitatus (ATCC10500).</title>
        <authorList>
            <person name="Nierman W.C."/>
            <person name="Fedorova-Abrams N.D."/>
            <person name="Andrianopoulos A."/>
        </authorList>
    </citation>
    <scope>NUCLEOTIDE SEQUENCE [LARGE SCALE GENOMIC DNA]</scope>
    <source>
        <strain evidence="2">ATCC 10500 / CBS 375.48 / QM 6759 / NRRL 1006</strain>
    </source>
</reference>
<dbReference type="HOGENOM" id="CLU_089360_0_0_1"/>
<dbReference type="GeneID" id="8101765"/>